<dbReference type="GO" id="GO:0006310">
    <property type="term" value="P:DNA recombination"/>
    <property type="evidence" value="ECO:0007669"/>
    <property type="project" value="UniProtKB-UniRule"/>
</dbReference>
<dbReference type="EMBL" id="QXIS01000014">
    <property type="protein sequence ID" value="RIE06356.1"/>
    <property type="molecule type" value="Genomic_DNA"/>
</dbReference>
<feature type="active site" evidence="13">
    <location>
        <position position="140"/>
    </location>
</feature>
<dbReference type="GO" id="GO:0008821">
    <property type="term" value="F:crossover junction DNA endonuclease activity"/>
    <property type="evidence" value="ECO:0007669"/>
    <property type="project" value="UniProtKB-UniRule"/>
</dbReference>
<dbReference type="HAMAP" id="MF_00034">
    <property type="entry name" value="RuvC"/>
    <property type="match status" value="1"/>
</dbReference>
<dbReference type="CDD" id="cd16962">
    <property type="entry name" value="RuvC"/>
    <property type="match status" value="1"/>
</dbReference>
<evidence type="ECO:0000256" key="1">
    <source>
        <dbReference type="ARBA" id="ARBA00009518"/>
    </source>
</evidence>
<keyword evidence="10 13" id="KW-0233">DNA recombination</keyword>
<dbReference type="Pfam" id="PF02075">
    <property type="entry name" value="RuvC"/>
    <property type="match status" value="1"/>
</dbReference>
<evidence type="ECO:0000256" key="3">
    <source>
        <dbReference type="ARBA" id="ARBA00022722"/>
    </source>
</evidence>
<feature type="binding site" evidence="13">
    <location>
        <position position="140"/>
    </location>
    <ligand>
        <name>Mg(2+)</name>
        <dbReference type="ChEBI" id="CHEBI:18420"/>
        <label>1</label>
    </ligand>
</feature>
<keyword evidence="6 13" id="KW-0227">DNA damage</keyword>
<keyword evidence="16" id="KW-1185">Reference proteome</keyword>
<comment type="caution">
    <text evidence="15">The sequence shown here is derived from an EMBL/GenBank/DDBJ whole genome shotgun (WGS) entry which is preliminary data.</text>
</comment>
<dbReference type="GO" id="GO:0000287">
    <property type="term" value="F:magnesium ion binding"/>
    <property type="evidence" value="ECO:0007669"/>
    <property type="project" value="UniProtKB-UniRule"/>
</dbReference>
<dbReference type="FunFam" id="3.30.420.10:FF:000002">
    <property type="entry name" value="Crossover junction endodeoxyribonuclease RuvC"/>
    <property type="match status" value="1"/>
</dbReference>
<feature type="binding site" evidence="13">
    <location>
        <position position="67"/>
    </location>
    <ligand>
        <name>Mg(2+)</name>
        <dbReference type="ChEBI" id="CHEBI:18420"/>
        <label>2</label>
    </ligand>
</feature>
<dbReference type="GO" id="GO:0003677">
    <property type="term" value="F:DNA binding"/>
    <property type="evidence" value="ECO:0007669"/>
    <property type="project" value="UniProtKB-KW"/>
</dbReference>
<evidence type="ECO:0000256" key="5">
    <source>
        <dbReference type="ARBA" id="ARBA00022759"/>
    </source>
</evidence>
<evidence type="ECO:0000256" key="11">
    <source>
        <dbReference type="ARBA" id="ARBA00023204"/>
    </source>
</evidence>
<keyword evidence="11 13" id="KW-0234">DNA repair</keyword>
<sequence length="171" mass="18789">MLTLGIDPGLARIGYGVVSSDGDTVALLDYGCLETHPGTPYPDRLKYIYDSVRRLVRRYKPDAVALESLFFFRNARTVMKVSEARGVIVLAIGTCHVPAFEYTPQQVKQAVSSYGMESKKNVEIAVRQILGVEEHITPDDTADAIAIALCHTFTGAYREAVLAEETDDCSD</sequence>
<dbReference type="PANTHER" id="PTHR30194">
    <property type="entry name" value="CROSSOVER JUNCTION ENDODEOXYRIBONUCLEASE RUVC"/>
    <property type="match status" value="1"/>
</dbReference>
<evidence type="ECO:0000256" key="8">
    <source>
        <dbReference type="ARBA" id="ARBA00022842"/>
    </source>
</evidence>
<keyword evidence="8 13" id="KW-0460">Magnesium</keyword>
<evidence type="ECO:0000256" key="4">
    <source>
        <dbReference type="ARBA" id="ARBA00022723"/>
    </source>
</evidence>
<dbReference type="SUPFAM" id="SSF53098">
    <property type="entry name" value="Ribonuclease H-like"/>
    <property type="match status" value="1"/>
</dbReference>
<dbReference type="AlphaFoldDB" id="A0A398CSG6"/>
<dbReference type="EC" id="3.1.21.10" evidence="13 14"/>
<evidence type="ECO:0000313" key="16">
    <source>
        <dbReference type="Proteomes" id="UP000266328"/>
    </source>
</evidence>
<evidence type="ECO:0000256" key="7">
    <source>
        <dbReference type="ARBA" id="ARBA00022801"/>
    </source>
</evidence>
<dbReference type="Gene3D" id="3.30.420.10">
    <property type="entry name" value="Ribonuclease H-like superfamily/Ribonuclease H"/>
    <property type="match status" value="1"/>
</dbReference>
<keyword evidence="5 13" id="KW-0255">Endonuclease</keyword>
<dbReference type="InterPro" id="IPR036397">
    <property type="entry name" value="RNaseH_sf"/>
</dbReference>
<dbReference type="GO" id="GO:0006281">
    <property type="term" value="P:DNA repair"/>
    <property type="evidence" value="ECO:0007669"/>
    <property type="project" value="UniProtKB-UniRule"/>
</dbReference>
<evidence type="ECO:0000256" key="6">
    <source>
        <dbReference type="ARBA" id="ARBA00022763"/>
    </source>
</evidence>
<dbReference type="PRINTS" id="PR00696">
    <property type="entry name" value="RSOLVASERUVC"/>
</dbReference>
<feature type="active site" evidence="13">
    <location>
        <position position="7"/>
    </location>
</feature>
<comment type="cofactor">
    <cofactor evidence="13">
        <name>Mg(2+)</name>
        <dbReference type="ChEBI" id="CHEBI:18420"/>
    </cofactor>
    <text evidence="13">Binds 2 Mg(2+) ion per subunit.</text>
</comment>
<keyword evidence="9 13" id="KW-0238">DNA-binding</keyword>
<dbReference type="RefSeq" id="WP_119088800.1">
    <property type="nucleotide sequence ID" value="NZ_QXIS01000014.1"/>
</dbReference>
<protein>
    <recommendedName>
        <fullName evidence="13 14">Crossover junction endodeoxyribonuclease RuvC</fullName>
        <ecNumber evidence="13 14">3.1.21.10</ecNumber>
    </recommendedName>
    <alternativeName>
        <fullName evidence="13">Holliday junction nuclease RuvC</fullName>
    </alternativeName>
    <alternativeName>
        <fullName evidence="13">Holliday junction resolvase RuvC</fullName>
    </alternativeName>
</protein>
<feature type="binding site" evidence="13">
    <location>
        <position position="7"/>
    </location>
    <ligand>
        <name>Mg(2+)</name>
        <dbReference type="ChEBI" id="CHEBI:18420"/>
        <label>1</label>
    </ligand>
</feature>
<evidence type="ECO:0000256" key="14">
    <source>
        <dbReference type="NCBIfam" id="TIGR00228"/>
    </source>
</evidence>
<comment type="catalytic activity">
    <reaction evidence="12 13">
        <text>Endonucleolytic cleavage at a junction such as a reciprocal single-stranded crossover between two homologous DNA duplexes (Holliday junction).</text>
        <dbReference type="EC" id="3.1.21.10"/>
    </reaction>
</comment>
<evidence type="ECO:0000256" key="13">
    <source>
        <dbReference type="HAMAP-Rule" id="MF_00034"/>
    </source>
</evidence>
<comment type="function">
    <text evidence="13">The RuvA-RuvB-RuvC complex processes Holliday junction (HJ) DNA during genetic recombination and DNA repair. Endonuclease that resolves HJ intermediates. Cleaves cruciform DNA by making single-stranded nicks across the HJ at symmetrical positions within the homologous arms, yielding a 5'-phosphate and a 3'-hydroxyl group; requires a central core of homology in the junction. The consensus cleavage sequence is 5'-(A/T)TT(C/G)-3'. Cleavage occurs on the 3'-side of the TT dinucleotide at the point of strand exchange. HJ branch migration catalyzed by RuvA-RuvB allows RuvC to scan DNA until it finds its consensus sequence, where it cleaves and resolves the cruciform DNA.</text>
</comment>
<evidence type="ECO:0000256" key="10">
    <source>
        <dbReference type="ARBA" id="ARBA00023172"/>
    </source>
</evidence>
<dbReference type="InterPro" id="IPR002176">
    <property type="entry name" value="X-over_junc_endoDNase_RuvC"/>
</dbReference>
<evidence type="ECO:0000313" key="15">
    <source>
        <dbReference type="EMBL" id="RIE06356.1"/>
    </source>
</evidence>
<keyword evidence="2 13" id="KW-0963">Cytoplasm</keyword>
<reference evidence="15 16" key="1">
    <citation type="submission" date="2018-09" db="EMBL/GenBank/DDBJ databases">
        <title>Discovery and Ecogenomic Context for Candidatus Cryosericales, a Global Caldiserica Order Active in Thawing Permafrost.</title>
        <authorList>
            <person name="Martinez M.A."/>
            <person name="Woodcroft B.J."/>
            <person name="Ignacio Espinoza J.C."/>
            <person name="Zayed A."/>
            <person name="Singleton C.M."/>
            <person name="Boyd J."/>
            <person name="Li Y.-F."/>
            <person name="Purvine S."/>
            <person name="Maughan H."/>
            <person name="Hodgkins S.B."/>
            <person name="Anderson D."/>
            <person name="Sederholm M."/>
            <person name="Temperton B."/>
            <person name="Saleska S.R."/>
            <person name="Tyson G.W."/>
            <person name="Rich V.I."/>
        </authorList>
    </citation>
    <scope>NUCLEOTIDE SEQUENCE [LARGE SCALE GENOMIC DNA]</scope>
    <source>
        <strain evidence="15 16">SMC7</strain>
    </source>
</reference>
<dbReference type="InterPro" id="IPR012337">
    <property type="entry name" value="RNaseH-like_sf"/>
</dbReference>
<organism evidence="15 16">
    <name type="scientific">Candidatus Cryosericum terrychapinii</name>
    <dbReference type="NCBI Taxonomy" id="2290919"/>
    <lineage>
        <taxon>Bacteria</taxon>
        <taxon>Pseudomonadati</taxon>
        <taxon>Caldisericota/Cryosericota group</taxon>
        <taxon>Candidatus Cryosericota</taxon>
        <taxon>Candidatus Cryosericia</taxon>
        <taxon>Candidatus Cryosericales</taxon>
        <taxon>Candidatus Cryosericaceae</taxon>
        <taxon>Candidatus Cryosericum</taxon>
    </lineage>
</organism>
<keyword evidence="4 13" id="KW-0479">Metal-binding</keyword>
<dbReference type="NCBIfam" id="NF000711">
    <property type="entry name" value="PRK00039.2-1"/>
    <property type="match status" value="1"/>
</dbReference>
<dbReference type="GO" id="GO:0005737">
    <property type="term" value="C:cytoplasm"/>
    <property type="evidence" value="ECO:0007669"/>
    <property type="project" value="UniProtKB-SubCell"/>
</dbReference>
<comment type="subcellular location">
    <subcellularLocation>
        <location evidence="13">Cytoplasm</location>
    </subcellularLocation>
</comment>
<dbReference type="OrthoDB" id="9805499at2"/>
<evidence type="ECO:0000256" key="12">
    <source>
        <dbReference type="ARBA" id="ARBA00029354"/>
    </source>
</evidence>
<keyword evidence="7 13" id="KW-0378">Hydrolase</keyword>
<comment type="similarity">
    <text evidence="1 13">Belongs to the RuvC family.</text>
</comment>
<keyword evidence="3 13" id="KW-0540">Nuclease</keyword>
<evidence type="ECO:0000256" key="2">
    <source>
        <dbReference type="ARBA" id="ARBA00022490"/>
    </source>
</evidence>
<dbReference type="Proteomes" id="UP000266328">
    <property type="component" value="Unassembled WGS sequence"/>
</dbReference>
<accession>A0A398CSG6</accession>
<dbReference type="PANTHER" id="PTHR30194:SF3">
    <property type="entry name" value="CROSSOVER JUNCTION ENDODEOXYRIBONUCLEASE RUVC"/>
    <property type="match status" value="1"/>
</dbReference>
<name>A0A398CSG6_9BACT</name>
<dbReference type="NCBIfam" id="TIGR00228">
    <property type="entry name" value="ruvC"/>
    <property type="match status" value="1"/>
</dbReference>
<gene>
    <name evidence="13 15" type="primary">ruvC</name>
    <name evidence="15" type="ORF">SMC7_02465</name>
</gene>
<dbReference type="GO" id="GO:0048476">
    <property type="term" value="C:Holliday junction resolvase complex"/>
    <property type="evidence" value="ECO:0007669"/>
    <property type="project" value="UniProtKB-UniRule"/>
</dbReference>
<feature type="active site" evidence="13">
    <location>
        <position position="67"/>
    </location>
</feature>
<evidence type="ECO:0000256" key="9">
    <source>
        <dbReference type="ARBA" id="ARBA00023125"/>
    </source>
</evidence>
<proteinExistence type="inferred from homology"/>
<comment type="subunit">
    <text evidence="13">Homodimer which binds Holliday junction (HJ) DNA. The HJ becomes 2-fold symmetrical on binding to RuvC with unstacked arms; it has a different conformation from HJ DNA in complex with RuvA. In the full resolvosome a probable DNA-RuvA(4)-RuvB(12)-RuvC(2) complex forms which resolves the HJ.</text>
</comment>